<evidence type="ECO:0000256" key="3">
    <source>
        <dbReference type="ARBA" id="ARBA00022723"/>
    </source>
</evidence>
<feature type="domain" description="Biopterin-dependent aromatic amino acid hydroxylase family profile" evidence="8">
    <location>
        <begin position="1"/>
        <end position="337"/>
    </location>
</feature>
<accession>A0ABT5VIF1</accession>
<dbReference type="PANTHER" id="PTHR11473">
    <property type="entry name" value="AROMATIC AMINO ACID HYDROXYLASE"/>
    <property type="match status" value="1"/>
</dbReference>
<dbReference type="Pfam" id="PF00351">
    <property type="entry name" value="Biopterin_H"/>
    <property type="match status" value="2"/>
</dbReference>
<dbReference type="PROSITE" id="PS51410">
    <property type="entry name" value="BH4_AAA_HYDROXYL_2"/>
    <property type="match status" value="1"/>
</dbReference>
<comment type="similarity">
    <text evidence="2">Belongs to the biopterin-dependent aromatic amino acid hydroxylase family.</text>
</comment>
<dbReference type="Proteomes" id="UP001148125">
    <property type="component" value="Unassembled WGS sequence"/>
</dbReference>
<proteinExistence type="inferred from homology"/>
<keyword evidence="3" id="KW-0479">Metal-binding</keyword>
<dbReference type="SUPFAM" id="SSF56534">
    <property type="entry name" value="Aromatic aminoacid monoxygenases, catalytic and oligomerization domains"/>
    <property type="match status" value="1"/>
</dbReference>
<dbReference type="InterPro" id="IPR001273">
    <property type="entry name" value="ArAA_hydroxylase"/>
</dbReference>
<dbReference type="EC" id="1.14.16.-" evidence="9"/>
<dbReference type="InterPro" id="IPR036951">
    <property type="entry name" value="ArAA_hydroxylase_sf"/>
</dbReference>
<keyword evidence="10" id="KW-1185">Reference proteome</keyword>
<dbReference type="Gene3D" id="1.10.800.10">
    <property type="entry name" value="Aromatic amino acid hydroxylase"/>
    <property type="match status" value="1"/>
</dbReference>
<evidence type="ECO:0000259" key="8">
    <source>
        <dbReference type="PROSITE" id="PS51410"/>
    </source>
</evidence>
<evidence type="ECO:0000256" key="4">
    <source>
        <dbReference type="ARBA" id="ARBA00023002"/>
    </source>
</evidence>
<keyword evidence="4 9" id="KW-0560">Oxidoreductase</keyword>
<comment type="cofactor">
    <cofactor evidence="1">
        <name>Fe(2+)</name>
        <dbReference type="ChEBI" id="CHEBI:29033"/>
    </cofactor>
</comment>
<evidence type="ECO:0000256" key="2">
    <source>
        <dbReference type="ARBA" id="ARBA00009712"/>
    </source>
</evidence>
<gene>
    <name evidence="9" type="ORF">N7Z68_17180</name>
</gene>
<keyword evidence="6" id="KW-0503">Monooxygenase</keyword>
<dbReference type="PANTHER" id="PTHR11473:SF24">
    <property type="entry name" value="PHENYLALANINE-4-HYDROXYLASE"/>
    <property type="match status" value="1"/>
</dbReference>
<evidence type="ECO:0000256" key="7">
    <source>
        <dbReference type="SAM" id="Coils"/>
    </source>
</evidence>
<sequence length="576" mass="63372">MATRKVPKHLRKYTIEQNYDSYTAINHAVWRYVMRQNHHTLKDLAHEAYTEGLKASGIYTERIPDVSEMNQCLAPFGWGAATIDGFIPGVAFFEFQANGILPVVAEIRKLENIQYTPAPDMIHEAAGHAPILCNEKYSEYVKLFGEIGKKAIATKEEHDVFEAVRHYSNLLEKGEATEAEIAEAKKQVDEKSKLITGVSEAEKIGRLYWWTVEYGLIGTLEDPKIYGAGLLSSVSEGGNILSPDVKKVPFDLETIIQTGFDITKPQPQLFVCTDFEQLIEGLKQFAEEMAFMKGGTEGLEKAIQSANVATAVYSSGLQVTGVINDMITDDSNEPIYIKTLGPTALAFNNSQLDGHGTETHQDGFGAPVGKLKGTAKPLEALTDSELIALGIVVGQQSELHFESGVEVKGTVTEITKQDGSIVLISFKNCSVALGEQVLFDAAWGMYDMAVGEKVTSVFAGAADGEAYYSDDEETSSEITHNQEQTELDALYQTIRDVRAGTAENPATVINQAAEELQAQYPNDWLLRLEIAEVLHQNEWLPELEKAMIADLQSLSQNNSQLTSLIENGLNIYKTTI</sequence>
<keyword evidence="5" id="KW-0408">Iron</keyword>
<evidence type="ECO:0000313" key="9">
    <source>
        <dbReference type="EMBL" id="MDE5415097.1"/>
    </source>
</evidence>
<evidence type="ECO:0000256" key="6">
    <source>
        <dbReference type="ARBA" id="ARBA00023033"/>
    </source>
</evidence>
<dbReference type="Gene3D" id="1.20.58.690">
    <property type="match status" value="1"/>
</dbReference>
<name>A0ABT5VIF1_9BACI</name>
<dbReference type="GO" id="GO:0016491">
    <property type="term" value="F:oxidoreductase activity"/>
    <property type="evidence" value="ECO:0007669"/>
    <property type="project" value="UniProtKB-KW"/>
</dbReference>
<reference evidence="9" key="1">
    <citation type="submission" date="2024-05" db="EMBL/GenBank/DDBJ databases">
        <title>Alkalihalobacillus sp. strain MEB203 novel alkaliphilic bacterium from Lonar Lake, India.</title>
        <authorList>
            <person name="Joshi A."/>
            <person name="Thite S."/>
            <person name="Mengade P."/>
        </authorList>
    </citation>
    <scope>NUCLEOTIDE SEQUENCE</scope>
    <source>
        <strain evidence="9">MEB 203</strain>
    </source>
</reference>
<evidence type="ECO:0000256" key="1">
    <source>
        <dbReference type="ARBA" id="ARBA00001954"/>
    </source>
</evidence>
<dbReference type="RefSeq" id="WP_275119706.1">
    <property type="nucleotide sequence ID" value="NZ_JAOTPO010000013.1"/>
</dbReference>
<dbReference type="EMBL" id="JAOTPO010000013">
    <property type="protein sequence ID" value="MDE5415097.1"/>
    <property type="molecule type" value="Genomic_DNA"/>
</dbReference>
<protein>
    <submittedName>
        <fullName evidence="9">Aromatic amino acid hydroxylase</fullName>
        <ecNumber evidence="9">1.14.16.-</ecNumber>
    </submittedName>
</protein>
<evidence type="ECO:0000256" key="5">
    <source>
        <dbReference type="ARBA" id="ARBA00023004"/>
    </source>
</evidence>
<dbReference type="NCBIfam" id="NF010657">
    <property type="entry name" value="PRK14056.1"/>
    <property type="match status" value="1"/>
</dbReference>
<dbReference type="InterPro" id="IPR019774">
    <property type="entry name" value="Aromatic-AA_hydroxylase_C"/>
</dbReference>
<feature type="coiled-coil region" evidence="7">
    <location>
        <begin position="167"/>
        <end position="194"/>
    </location>
</feature>
<keyword evidence="7" id="KW-0175">Coiled coil</keyword>
<organism evidence="9 10">
    <name type="scientific">Alkalihalobacterium chitinilyticum</name>
    <dbReference type="NCBI Taxonomy" id="2980103"/>
    <lineage>
        <taxon>Bacteria</taxon>
        <taxon>Bacillati</taxon>
        <taxon>Bacillota</taxon>
        <taxon>Bacilli</taxon>
        <taxon>Bacillales</taxon>
        <taxon>Bacillaceae</taxon>
        <taxon>Alkalihalobacterium</taxon>
    </lineage>
</organism>
<comment type="caution">
    <text evidence="9">The sequence shown here is derived from an EMBL/GenBank/DDBJ whole genome shotgun (WGS) entry which is preliminary data.</text>
</comment>
<dbReference type="InterPro" id="IPR036329">
    <property type="entry name" value="Aro-AA_hydroxylase_C_sf"/>
</dbReference>
<evidence type="ECO:0000313" key="10">
    <source>
        <dbReference type="Proteomes" id="UP001148125"/>
    </source>
</evidence>